<dbReference type="Gene3D" id="3.40.50.880">
    <property type="match status" value="1"/>
</dbReference>
<sequence length="227" mass="24804">MTSILFVVTAADKWTLADGTERETGFWAEELIAPHRVFSTAGWDITFATPGGKAPVVDEMSLDVLPEQVQMAQENYLAEIGVALEDPLDLAEVNPDDYDAVFYPGGHGPMEDLSSDAESARIIRAFLDNGRPLGLVCHAPAALLATAEGDNWPFKGWEMTGFSDTEEGDSVDVAKWTLESRLRELGAKYEAADPLQPNVVVDRNLYTGQNPASSEPLAQKMMRDLRS</sequence>
<protein>
    <submittedName>
        <fullName evidence="2">Putative intracellular protease/amidase</fullName>
    </submittedName>
</protein>
<feature type="domain" description="DJ-1/PfpI" evidence="1">
    <location>
        <begin position="26"/>
        <end position="222"/>
    </location>
</feature>
<dbReference type="Pfam" id="PF01965">
    <property type="entry name" value="DJ-1_PfpI"/>
    <property type="match status" value="1"/>
</dbReference>
<dbReference type="InterPro" id="IPR050325">
    <property type="entry name" value="Prot/Nucl_acid_deglycase"/>
</dbReference>
<dbReference type="SUPFAM" id="SSF52317">
    <property type="entry name" value="Class I glutamine amidotransferase-like"/>
    <property type="match status" value="1"/>
</dbReference>
<dbReference type="PATRIC" id="fig|161896.4.peg.468"/>
<dbReference type="GO" id="GO:0006508">
    <property type="term" value="P:proteolysis"/>
    <property type="evidence" value="ECO:0007669"/>
    <property type="project" value="UniProtKB-KW"/>
</dbReference>
<dbReference type="CDD" id="cd03141">
    <property type="entry name" value="GATase1_Hsp31_like"/>
    <property type="match status" value="1"/>
</dbReference>
<dbReference type="AlphaFoldDB" id="A0A0F6QX51"/>
<keyword evidence="2" id="KW-0378">Hydrolase</keyword>
<evidence type="ECO:0000313" key="3">
    <source>
        <dbReference type="Proteomes" id="UP000033566"/>
    </source>
</evidence>
<dbReference type="InterPro" id="IPR029062">
    <property type="entry name" value="Class_I_gatase-like"/>
</dbReference>
<dbReference type="InterPro" id="IPR002818">
    <property type="entry name" value="DJ-1/PfpI"/>
</dbReference>
<dbReference type="PANTHER" id="PTHR48094:SF22">
    <property type="entry name" value="DJ-1_PFPI DOMAIN-CONTAINING PROTEIN"/>
    <property type="match status" value="1"/>
</dbReference>
<dbReference type="KEGG" id="ccj:UL81_02385"/>
<reference evidence="2 3" key="1">
    <citation type="journal article" date="2015" name="Genome Announc.">
        <title>Complete Genome Sequence of Corynebacterium camporealensis DSM 44610, Isolated from the Milk of a Manchega Sheep with Subclinical Mastitis.</title>
        <authorList>
            <person name="Ruckert C."/>
            <person name="Albersmeier A."/>
            <person name="Winkler A."/>
            <person name="Tauch A."/>
        </authorList>
    </citation>
    <scope>NUCLEOTIDE SEQUENCE [LARGE SCALE GENOMIC DNA]</scope>
    <source>
        <strain evidence="2 3">DSM 44610</strain>
    </source>
</reference>
<dbReference type="PANTHER" id="PTHR48094">
    <property type="entry name" value="PROTEIN/NUCLEIC ACID DEGLYCASE DJ-1-RELATED"/>
    <property type="match status" value="1"/>
</dbReference>
<dbReference type="RefSeq" id="WP_035106683.1">
    <property type="nucleotide sequence ID" value="NZ_CP011311.1"/>
</dbReference>
<accession>A0A0F6QX51</accession>
<proteinExistence type="predicted"/>
<evidence type="ECO:0000313" key="2">
    <source>
        <dbReference type="EMBL" id="AKE38458.1"/>
    </source>
</evidence>
<dbReference type="GO" id="GO:0019172">
    <property type="term" value="F:glyoxalase III activity"/>
    <property type="evidence" value="ECO:0007669"/>
    <property type="project" value="TreeGrafter"/>
</dbReference>
<dbReference type="GO" id="GO:0008233">
    <property type="term" value="F:peptidase activity"/>
    <property type="evidence" value="ECO:0007669"/>
    <property type="project" value="UniProtKB-KW"/>
</dbReference>
<keyword evidence="3" id="KW-1185">Reference proteome</keyword>
<evidence type="ECO:0000259" key="1">
    <source>
        <dbReference type="Pfam" id="PF01965"/>
    </source>
</evidence>
<dbReference type="GO" id="GO:0019243">
    <property type="term" value="P:methylglyoxal catabolic process to D-lactate via S-lactoyl-glutathione"/>
    <property type="evidence" value="ECO:0007669"/>
    <property type="project" value="TreeGrafter"/>
</dbReference>
<keyword evidence="2" id="KW-0645">Protease</keyword>
<dbReference type="HOGENOM" id="CLU_070319_0_2_11"/>
<dbReference type="OrthoDB" id="9792284at2"/>
<name>A0A0F6QX51_9CORY</name>
<organism evidence="2 3">
    <name type="scientific">Corynebacterium camporealensis</name>
    <dbReference type="NCBI Taxonomy" id="161896"/>
    <lineage>
        <taxon>Bacteria</taxon>
        <taxon>Bacillati</taxon>
        <taxon>Actinomycetota</taxon>
        <taxon>Actinomycetes</taxon>
        <taxon>Mycobacteriales</taxon>
        <taxon>Corynebacteriaceae</taxon>
        <taxon>Corynebacterium</taxon>
    </lineage>
</organism>
<dbReference type="STRING" id="161896.UL81_02385"/>
<dbReference type="GO" id="GO:0005737">
    <property type="term" value="C:cytoplasm"/>
    <property type="evidence" value="ECO:0007669"/>
    <property type="project" value="TreeGrafter"/>
</dbReference>
<dbReference type="EMBL" id="CP011311">
    <property type="protein sequence ID" value="AKE38458.1"/>
    <property type="molecule type" value="Genomic_DNA"/>
</dbReference>
<dbReference type="Proteomes" id="UP000033566">
    <property type="component" value="Chromosome"/>
</dbReference>
<gene>
    <name evidence="2" type="ORF">UL81_02385</name>
</gene>